<dbReference type="Proteomes" id="UP000700596">
    <property type="component" value="Unassembled WGS sequence"/>
</dbReference>
<dbReference type="GO" id="GO:0005506">
    <property type="term" value="F:iron ion binding"/>
    <property type="evidence" value="ECO:0007669"/>
    <property type="project" value="InterPro"/>
</dbReference>
<accession>A0A9P9DUW0</accession>
<keyword evidence="7" id="KW-0472">Membrane</keyword>
<dbReference type="PRINTS" id="PR00463">
    <property type="entry name" value="EP450I"/>
</dbReference>
<comment type="similarity">
    <text evidence="2">Belongs to the cytochrome P450 family.</text>
</comment>
<feature type="transmembrane region" description="Helical" evidence="7">
    <location>
        <begin position="44"/>
        <end position="69"/>
    </location>
</feature>
<dbReference type="CDD" id="cd11058">
    <property type="entry name" value="CYP60B-like"/>
    <property type="match status" value="1"/>
</dbReference>
<evidence type="ECO:0000256" key="7">
    <source>
        <dbReference type="SAM" id="Phobius"/>
    </source>
</evidence>
<gene>
    <name evidence="8" type="ORF">B0J11DRAFT_579020</name>
</gene>
<evidence type="ECO:0000256" key="6">
    <source>
        <dbReference type="PIRSR" id="PIRSR602401-1"/>
    </source>
</evidence>
<evidence type="ECO:0000256" key="4">
    <source>
        <dbReference type="ARBA" id="ARBA00022723"/>
    </source>
</evidence>
<dbReference type="PRINTS" id="PR00385">
    <property type="entry name" value="P450"/>
</dbReference>
<keyword evidence="9" id="KW-1185">Reference proteome</keyword>
<evidence type="ECO:0000256" key="5">
    <source>
        <dbReference type="ARBA" id="ARBA00023004"/>
    </source>
</evidence>
<dbReference type="SUPFAM" id="SSF48264">
    <property type="entry name" value="Cytochrome P450"/>
    <property type="match status" value="1"/>
</dbReference>
<evidence type="ECO:0000313" key="8">
    <source>
        <dbReference type="EMBL" id="KAH7126579.1"/>
    </source>
</evidence>
<organism evidence="8 9">
    <name type="scientific">Dendryphion nanum</name>
    <dbReference type="NCBI Taxonomy" id="256645"/>
    <lineage>
        <taxon>Eukaryota</taxon>
        <taxon>Fungi</taxon>
        <taxon>Dikarya</taxon>
        <taxon>Ascomycota</taxon>
        <taxon>Pezizomycotina</taxon>
        <taxon>Dothideomycetes</taxon>
        <taxon>Pleosporomycetidae</taxon>
        <taxon>Pleosporales</taxon>
        <taxon>Torulaceae</taxon>
        <taxon>Dendryphion</taxon>
    </lineage>
</organism>
<dbReference type="PANTHER" id="PTHR24305">
    <property type="entry name" value="CYTOCHROME P450"/>
    <property type="match status" value="1"/>
</dbReference>
<dbReference type="Gene3D" id="1.10.630.10">
    <property type="entry name" value="Cytochrome P450"/>
    <property type="match status" value="1"/>
</dbReference>
<comment type="cofactor">
    <cofactor evidence="1 6">
        <name>heme</name>
        <dbReference type="ChEBI" id="CHEBI:30413"/>
    </cofactor>
</comment>
<dbReference type="InterPro" id="IPR001128">
    <property type="entry name" value="Cyt_P450"/>
</dbReference>
<dbReference type="Pfam" id="PF00067">
    <property type="entry name" value="p450"/>
    <property type="match status" value="1"/>
</dbReference>
<dbReference type="EMBL" id="JAGMWT010000006">
    <property type="protein sequence ID" value="KAH7126579.1"/>
    <property type="molecule type" value="Genomic_DNA"/>
</dbReference>
<dbReference type="OrthoDB" id="1470350at2759"/>
<keyword evidence="7" id="KW-1133">Transmembrane helix</keyword>
<dbReference type="InterPro" id="IPR050121">
    <property type="entry name" value="Cytochrome_P450_monoxygenase"/>
</dbReference>
<keyword evidence="4 6" id="KW-0479">Metal-binding</keyword>
<proteinExistence type="inferred from homology"/>
<evidence type="ECO:0000256" key="3">
    <source>
        <dbReference type="ARBA" id="ARBA00022617"/>
    </source>
</evidence>
<protein>
    <submittedName>
        <fullName evidence="8">Benzoate 4-monooxygenase cytochrome-like protein P450</fullName>
    </submittedName>
</protein>
<keyword evidence="7" id="KW-0812">Transmembrane</keyword>
<dbReference type="AlphaFoldDB" id="A0A9P9DUW0"/>
<dbReference type="InterPro" id="IPR002401">
    <property type="entry name" value="Cyt_P450_E_grp-I"/>
</dbReference>
<keyword evidence="5 6" id="KW-0408">Iron</keyword>
<keyword evidence="3 6" id="KW-0349">Heme</keyword>
<dbReference type="GO" id="GO:0020037">
    <property type="term" value="F:heme binding"/>
    <property type="evidence" value="ECO:0007669"/>
    <property type="project" value="InterPro"/>
</dbReference>
<reference evidence="8" key="1">
    <citation type="journal article" date="2021" name="Nat. Commun.">
        <title>Genetic determinants of endophytism in the Arabidopsis root mycobiome.</title>
        <authorList>
            <person name="Mesny F."/>
            <person name="Miyauchi S."/>
            <person name="Thiergart T."/>
            <person name="Pickel B."/>
            <person name="Atanasova L."/>
            <person name="Karlsson M."/>
            <person name="Huettel B."/>
            <person name="Barry K.W."/>
            <person name="Haridas S."/>
            <person name="Chen C."/>
            <person name="Bauer D."/>
            <person name="Andreopoulos W."/>
            <person name="Pangilinan J."/>
            <person name="LaButti K."/>
            <person name="Riley R."/>
            <person name="Lipzen A."/>
            <person name="Clum A."/>
            <person name="Drula E."/>
            <person name="Henrissat B."/>
            <person name="Kohler A."/>
            <person name="Grigoriev I.V."/>
            <person name="Martin F.M."/>
            <person name="Hacquard S."/>
        </authorList>
    </citation>
    <scope>NUCLEOTIDE SEQUENCE</scope>
    <source>
        <strain evidence="8">MPI-CAGE-CH-0243</strain>
    </source>
</reference>
<feature type="binding site" description="axial binding residue" evidence="6">
    <location>
        <position position="483"/>
    </location>
    <ligand>
        <name>heme</name>
        <dbReference type="ChEBI" id="CHEBI:30413"/>
    </ligand>
    <ligandPart>
        <name>Fe</name>
        <dbReference type="ChEBI" id="CHEBI:18248"/>
    </ligandPart>
</feature>
<evidence type="ECO:0000313" key="9">
    <source>
        <dbReference type="Proteomes" id="UP000700596"/>
    </source>
</evidence>
<dbReference type="GO" id="GO:0016705">
    <property type="term" value="F:oxidoreductase activity, acting on paired donors, with incorporation or reduction of molecular oxygen"/>
    <property type="evidence" value="ECO:0007669"/>
    <property type="project" value="InterPro"/>
</dbReference>
<name>A0A9P9DUW0_9PLEO</name>
<evidence type="ECO:0000256" key="1">
    <source>
        <dbReference type="ARBA" id="ARBA00001971"/>
    </source>
</evidence>
<sequence>MPATALHARIGEPQQEIYNYATLERLDWPTKINFDNYHINMFHLLSIVLGYAVSCVLVGVLVGLSRVLYNLYLHPLRKYPGPKLWAATRLTWTRSMQSGHFHHDLHKLHSQYGPVVRIAPDELSYTNASAWKDIYGNRTVVKNTIWAGQEEKNHPVSIVSTDEATHLRNRRALMGAFTEHAIAEHAPILEGIVEMMMDKFKKAVANDQGNAVVDVVDWLNFLAFDISGALSFGESFHSVENGRAHPWVEISCNFGKGIVMIASVNFFKPLDKLMKFAIPARMLEQMNYHKQLVHEKFLQRLAMEHKAKAQDYVGSIMAYNEEKGEVKIPTSEIEQNMTLLIFAGSETTSTAMSAILNQLVRSPDAMRKATEEVRCTFGSEDDITVASVGKLEYLDAAIQEGIRLGPPASIGIPRVVPKSGEKIAGQWVPGNTLVAINQYAAYRSAANFSDPDRFVPERFMANTPYPADDLSVFQPFLTGRHKCIGQKLAWAEMRLVLARLLFTFNIEAREETRDFGEQETYMFWEKRPLNIELRISQ</sequence>
<evidence type="ECO:0000256" key="2">
    <source>
        <dbReference type="ARBA" id="ARBA00010617"/>
    </source>
</evidence>
<dbReference type="PANTHER" id="PTHR24305:SF210">
    <property type="entry name" value="CYTOCHROME P450 MONOOXYGENASE ASQL-RELATED"/>
    <property type="match status" value="1"/>
</dbReference>
<comment type="caution">
    <text evidence="8">The sequence shown here is derived from an EMBL/GenBank/DDBJ whole genome shotgun (WGS) entry which is preliminary data.</text>
</comment>
<dbReference type="InterPro" id="IPR036396">
    <property type="entry name" value="Cyt_P450_sf"/>
</dbReference>
<dbReference type="GO" id="GO:0004497">
    <property type="term" value="F:monooxygenase activity"/>
    <property type="evidence" value="ECO:0007669"/>
    <property type="project" value="InterPro"/>
</dbReference>